<dbReference type="Proteomes" id="UP000770015">
    <property type="component" value="Unassembled WGS sequence"/>
</dbReference>
<feature type="region of interest" description="Disordered" evidence="1">
    <location>
        <begin position="577"/>
        <end position="669"/>
    </location>
</feature>
<evidence type="ECO:0000313" key="2">
    <source>
        <dbReference type="EMBL" id="KAH6687935.1"/>
    </source>
</evidence>
<keyword evidence="3" id="KW-1185">Reference proteome</keyword>
<dbReference type="EMBL" id="JAGSXJ010000010">
    <property type="protein sequence ID" value="KAH6687935.1"/>
    <property type="molecule type" value="Genomic_DNA"/>
</dbReference>
<feature type="compositionally biased region" description="Basic residues" evidence="1">
    <location>
        <begin position="438"/>
        <end position="447"/>
    </location>
</feature>
<sequence length="854" mass="92663">MAANGHLAPAGAPTGPRASAFSSLPQETTHQLQQLQKIIQFHDAIVAGSHPKVKLQPEVLAGLASLAGLTTSPTTAKEAVAPSQKTIQASNVQSFAANALKPVVPGLGGTGGAAKNGGPRAFGGGTTQINPIFLEKSDDLIRAELQLQRQRLERALRDEIDQRRAVLKATAQAEPLPDLDIHDVLAKAQTLVQATTLPLPSAQPAAKPAVANETAASDSFDENSYYSSQHNSPDTSRKSSRDGRASVGGRPGSRRAGEGQAQARPQENHQPQAYQPCYASQQYQDQGRAPLPPKPTATTSAGRPGGGYIPGIRSADNTGTDNTTAESTSVGERSGDFSRPGSGGMIGVERGAGRSVPSNLDQSRLRGSFVSHPPSPLVISQSLAPVAPQPSRVSPLATARMPPQAAGHAQVAALRNEPTVISSPDSSPQSGRRSENKKGKRKEKRKDKAPAYQAPELPYIKSEPQSPEPPSAPQFVRPQKRQKRQADQDILPAAPERQPSRQSGEEYAYSHAPAYPGPDPYGGQRPLSRPAVSGSYGYAPEYHGDRRVTVGAQPYAVQYSTSTPYVVSASPLPPAPVYATEPPRAYHTYDAPRMSSRPEPPRAMSRSPMGPPTGPPLRVVVDASGRRYYEPPPQPHPAAPPVYRQSVPPPRMDEPEILYERPARAESRRPEYVEGGVVYRADPYPPQRRVVTQPEYGAVDPHRAYRERDYISRPPMPPPQPAEHYLPERRHIEELPRGYTMRATTARPAETIRYEVPMGYERMQSMRPDMAVHAYPAPAPPPGELRREVSQPVPRAYSVRPPDAHVVPSRDYSTRPPEAYYGQPVRQAQEIAYIEDPRGATHEMAYNEARQEYH</sequence>
<dbReference type="AlphaFoldDB" id="A0A9P8VB97"/>
<evidence type="ECO:0000313" key="3">
    <source>
        <dbReference type="Proteomes" id="UP000770015"/>
    </source>
</evidence>
<organism evidence="2 3">
    <name type="scientific">Plectosphaerella plurivora</name>
    <dbReference type="NCBI Taxonomy" id="936078"/>
    <lineage>
        <taxon>Eukaryota</taxon>
        <taxon>Fungi</taxon>
        <taxon>Dikarya</taxon>
        <taxon>Ascomycota</taxon>
        <taxon>Pezizomycotina</taxon>
        <taxon>Sordariomycetes</taxon>
        <taxon>Hypocreomycetidae</taxon>
        <taxon>Glomerellales</taxon>
        <taxon>Plectosphaerellaceae</taxon>
        <taxon>Plectosphaerella</taxon>
    </lineage>
</organism>
<feature type="compositionally biased region" description="Pro residues" evidence="1">
    <location>
        <begin position="630"/>
        <end position="640"/>
    </location>
</feature>
<comment type="caution">
    <text evidence="2">The sequence shown here is derived from an EMBL/GenBank/DDBJ whole genome shotgun (WGS) entry which is preliminary data.</text>
</comment>
<proteinExistence type="predicted"/>
<feature type="compositionally biased region" description="Basic and acidic residues" evidence="1">
    <location>
        <begin position="651"/>
        <end position="669"/>
    </location>
</feature>
<evidence type="ECO:0000256" key="1">
    <source>
        <dbReference type="SAM" id="MobiDB-lite"/>
    </source>
</evidence>
<dbReference type="OrthoDB" id="5333304at2759"/>
<reference evidence="2" key="1">
    <citation type="journal article" date="2021" name="Nat. Commun.">
        <title>Genetic determinants of endophytism in the Arabidopsis root mycobiome.</title>
        <authorList>
            <person name="Mesny F."/>
            <person name="Miyauchi S."/>
            <person name="Thiergart T."/>
            <person name="Pickel B."/>
            <person name="Atanasova L."/>
            <person name="Karlsson M."/>
            <person name="Huettel B."/>
            <person name="Barry K.W."/>
            <person name="Haridas S."/>
            <person name="Chen C."/>
            <person name="Bauer D."/>
            <person name="Andreopoulos W."/>
            <person name="Pangilinan J."/>
            <person name="LaButti K."/>
            <person name="Riley R."/>
            <person name="Lipzen A."/>
            <person name="Clum A."/>
            <person name="Drula E."/>
            <person name="Henrissat B."/>
            <person name="Kohler A."/>
            <person name="Grigoriev I.V."/>
            <person name="Martin F.M."/>
            <person name="Hacquard S."/>
        </authorList>
    </citation>
    <scope>NUCLEOTIDE SEQUENCE</scope>
    <source>
        <strain evidence="2">MPI-SDFR-AT-0117</strain>
    </source>
</reference>
<feature type="compositionally biased region" description="Polar residues" evidence="1">
    <location>
        <begin position="315"/>
        <end position="331"/>
    </location>
</feature>
<protein>
    <submittedName>
        <fullName evidence="2">Uncharacterized protein</fullName>
    </submittedName>
</protein>
<feature type="region of interest" description="Disordered" evidence="1">
    <location>
        <begin position="1"/>
        <end position="27"/>
    </location>
</feature>
<feature type="region of interest" description="Disordered" evidence="1">
    <location>
        <begin position="201"/>
        <end position="269"/>
    </location>
</feature>
<feature type="region of interest" description="Disordered" evidence="1">
    <location>
        <begin position="281"/>
        <end position="542"/>
    </location>
</feature>
<name>A0A9P8VB97_9PEZI</name>
<feature type="compositionally biased region" description="Basic and acidic residues" evidence="1">
    <location>
        <begin position="235"/>
        <end position="244"/>
    </location>
</feature>
<feature type="compositionally biased region" description="Polar residues" evidence="1">
    <location>
        <begin position="419"/>
        <end position="429"/>
    </location>
</feature>
<feature type="region of interest" description="Disordered" evidence="1">
    <location>
        <begin position="681"/>
        <end position="704"/>
    </location>
</feature>
<accession>A0A9P8VB97</accession>
<feature type="compositionally biased region" description="Polar residues" evidence="1">
    <location>
        <begin position="214"/>
        <end position="234"/>
    </location>
</feature>
<feature type="region of interest" description="Disordered" evidence="1">
    <location>
        <begin position="796"/>
        <end position="824"/>
    </location>
</feature>
<gene>
    <name evidence="2" type="ORF">F5X68DRAFT_261255</name>
</gene>